<dbReference type="Gene3D" id="3.40.50.300">
    <property type="entry name" value="P-loop containing nucleotide triphosphate hydrolases"/>
    <property type="match status" value="1"/>
</dbReference>
<dbReference type="SUPFAM" id="SSF50447">
    <property type="entry name" value="Translation proteins"/>
    <property type="match status" value="1"/>
</dbReference>
<dbReference type="SMART" id="SM00889">
    <property type="entry name" value="EFG_IV"/>
    <property type="match status" value="1"/>
</dbReference>
<dbReference type="OrthoDB" id="9804431at2"/>
<dbReference type="Pfam" id="PF14492">
    <property type="entry name" value="EFG_III"/>
    <property type="match status" value="1"/>
</dbReference>
<dbReference type="Gene3D" id="3.30.230.10">
    <property type="match status" value="1"/>
</dbReference>
<gene>
    <name evidence="7" type="ORF">KKC1_33390</name>
</gene>
<protein>
    <recommendedName>
        <fullName evidence="2 5">Elongation factor G</fullName>
    </recommendedName>
</protein>
<dbReference type="InterPro" id="IPR053905">
    <property type="entry name" value="EF-G-like_DII"/>
</dbReference>
<dbReference type="GO" id="GO:0032790">
    <property type="term" value="P:ribosome disassembly"/>
    <property type="evidence" value="ECO:0007669"/>
    <property type="project" value="TreeGrafter"/>
</dbReference>
<feature type="domain" description="Tr-type G" evidence="6">
    <location>
        <begin position="7"/>
        <end position="278"/>
    </location>
</feature>
<dbReference type="PANTHER" id="PTHR43261:SF6">
    <property type="entry name" value="ELONGATION FACTOR G-LIKE PROTEIN"/>
    <property type="match status" value="1"/>
</dbReference>
<dbReference type="NCBIfam" id="NF009891">
    <property type="entry name" value="PRK13351.1-1"/>
    <property type="match status" value="1"/>
</dbReference>
<dbReference type="GO" id="GO:0005525">
    <property type="term" value="F:GTP binding"/>
    <property type="evidence" value="ECO:0007669"/>
    <property type="project" value="UniProtKB-UniRule"/>
</dbReference>
<keyword evidence="8" id="KW-1185">Reference proteome</keyword>
<dbReference type="CDD" id="cd04088">
    <property type="entry name" value="EFG_mtEFG_II"/>
    <property type="match status" value="1"/>
</dbReference>
<dbReference type="FunFam" id="3.30.70.240:FF:000001">
    <property type="entry name" value="Elongation factor G"/>
    <property type="match status" value="1"/>
</dbReference>
<dbReference type="SUPFAM" id="SSF54211">
    <property type="entry name" value="Ribosomal protein S5 domain 2-like"/>
    <property type="match status" value="1"/>
</dbReference>
<dbReference type="InterPro" id="IPR020568">
    <property type="entry name" value="Ribosomal_Su5_D2-typ_SF"/>
</dbReference>
<dbReference type="PROSITE" id="PS51722">
    <property type="entry name" value="G_TR_2"/>
    <property type="match status" value="1"/>
</dbReference>
<dbReference type="InterPro" id="IPR009000">
    <property type="entry name" value="Transl_B-barrel_sf"/>
</dbReference>
<dbReference type="CDD" id="cd16262">
    <property type="entry name" value="EFG_III"/>
    <property type="match status" value="1"/>
</dbReference>
<dbReference type="AlphaFoldDB" id="A0A1Z5HXT7"/>
<proteinExistence type="inferred from homology"/>
<dbReference type="InterPro" id="IPR035649">
    <property type="entry name" value="EFG_V"/>
</dbReference>
<dbReference type="FunFam" id="3.30.70.870:FF:000016">
    <property type="entry name" value="Translation elongation factor G"/>
    <property type="match status" value="1"/>
</dbReference>
<comment type="caution">
    <text evidence="7">The sequence shown here is derived from an EMBL/GenBank/DDBJ whole genome shotgun (WGS) entry which is preliminary data.</text>
</comment>
<evidence type="ECO:0000313" key="7">
    <source>
        <dbReference type="EMBL" id="GAW94228.1"/>
    </source>
</evidence>
<dbReference type="InterPro" id="IPR041095">
    <property type="entry name" value="EFG_II"/>
</dbReference>
<dbReference type="Pfam" id="PF00009">
    <property type="entry name" value="GTP_EFTU"/>
    <property type="match status" value="1"/>
</dbReference>
<dbReference type="NCBIfam" id="NF009379">
    <property type="entry name" value="PRK12740.1-3"/>
    <property type="match status" value="1"/>
</dbReference>
<evidence type="ECO:0000256" key="3">
    <source>
        <dbReference type="ARBA" id="ARBA00022741"/>
    </source>
</evidence>
<evidence type="ECO:0000259" key="6">
    <source>
        <dbReference type="PROSITE" id="PS51722"/>
    </source>
</evidence>
<evidence type="ECO:0000256" key="2">
    <source>
        <dbReference type="ARBA" id="ARBA00017872"/>
    </source>
</evidence>
<dbReference type="InterPro" id="IPR047872">
    <property type="entry name" value="EFG_IV"/>
</dbReference>
<dbReference type="InterPro" id="IPR009022">
    <property type="entry name" value="EFG_III"/>
</dbReference>
<dbReference type="Gene3D" id="3.30.70.870">
    <property type="entry name" value="Elongation Factor G (Translational Gtpase), domain 3"/>
    <property type="match status" value="1"/>
</dbReference>
<dbReference type="InterPro" id="IPR014721">
    <property type="entry name" value="Ribsml_uS5_D2-typ_fold_subgr"/>
</dbReference>
<dbReference type="CDD" id="cd03713">
    <property type="entry name" value="EFG_mtEFG_C"/>
    <property type="match status" value="1"/>
</dbReference>
<keyword evidence="7" id="KW-0251">Elongation factor</keyword>
<dbReference type="CDD" id="cd04170">
    <property type="entry name" value="EF-G_bact"/>
    <property type="match status" value="1"/>
</dbReference>
<dbReference type="GO" id="GO:0003924">
    <property type="term" value="F:GTPase activity"/>
    <property type="evidence" value="ECO:0007669"/>
    <property type="project" value="InterPro"/>
</dbReference>
<keyword evidence="7" id="KW-0648">Protein biosynthesis</keyword>
<dbReference type="InterPro" id="IPR005517">
    <property type="entry name" value="Transl_elong_EFG/EF2_IV"/>
</dbReference>
<dbReference type="PRINTS" id="PR00315">
    <property type="entry name" value="ELONGATNFCT"/>
</dbReference>
<dbReference type="SUPFAM" id="SSF54980">
    <property type="entry name" value="EF-G C-terminal domain-like"/>
    <property type="match status" value="2"/>
</dbReference>
<dbReference type="NCBIfam" id="NF009381">
    <property type="entry name" value="PRK12740.1-5"/>
    <property type="match status" value="1"/>
</dbReference>
<dbReference type="PANTHER" id="PTHR43261">
    <property type="entry name" value="TRANSLATION ELONGATION FACTOR G-RELATED"/>
    <property type="match status" value="1"/>
</dbReference>
<dbReference type="SMART" id="SM00838">
    <property type="entry name" value="EFG_C"/>
    <property type="match status" value="1"/>
</dbReference>
<dbReference type="InterPro" id="IPR000795">
    <property type="entry name" value="T_Tr_GTP-bd_dom"/>
</dbReference>
<keyword evidence="4" id="KW-0342">GTP-binding</keyword>
<dbReference type="FunFam" id="3.30.230.10:FF:000003">
    <property type="entry name" value="Elongation factor G"/>
    <property type="match status" value="1"/>
</dbReference>
<sequence>MKVYQTEQLRNVGLVAHGGAGKTSLTEAMLFNSGAINRLGKVDEGNTTTDFLPEEIKRKVTTNAALAPVEWKDCKINVIDTPGYADFIADVYATLRVVDSLVVVVCAVSGVEVQTEVVWELAEKRNLPRIAFINKMDRENANFFKVLEAMQSKLAGNIVPLQLPLGAGEEFKGIIDLVNMKALQYGEDEYQEIDVPEELKDEAETYREAVIEAAAEGDDELLMKYLEGEELTQEEIRSGLRQGIVEGKIIPVLCGSALKNIGIHSLLDFITAYLPSPIEVQEEEKPLEEGPLGVLVFKTLADPYVGRLNYFRVFQGVLKGDTVVYNATKETEEKLGQIFLLRGKNQIPVPELKPGDIGAVAKLQVTTTGDTLTVKNSPVLLEGIDFPEPTLSVAIQPKSKGDEDKLSNGLNRLLEEDNTLRLEKNLETKQLILTGMGELHLDIIVERLQKKFGVEVQMSTPKVPYRETIRKSVSRVEGKHKKQTGGHGQYGHVFLDLEPLPDKDFEFHETIFGGAVPKQYIPAVEKGVREAMEEGILAGYPVTGIKVTLVDGSHHPVDSSEMAFKIAAALSFRKALEQADPVLLEPIMNVEVTVPEAFMGDIIGDLNGKRGRILGMEPQGKYQVIRAQVPLAEMYRYAIDLKSITQGRGSFKMEFYQYEEVPAHLAEKIIEAAKKAKED</sequence>
<name>A0A1Z5HXT7_9FIRM</name>
<dbReference type="InterPro" id="IPR000640">
    <property type="entry name" value="EFG_V-like"/>
</dbReference>
<dbReference type="InterPro" id="IPR004540">
    <property type="entry name" value="Transl_elong_EFG/EF2"/>
</dbReference>
<dbReference type="CDD" id="cd01434">
    <property type="entry name" value="EFG_mtEFG1_IV"/>
    <property type="match status" value="1"/>
</dbReference>
<evidence type="ECO:0000256" key="4">
    <source>
        <dbReference type="ARBA" id="ARBA00023134"/>
    </source>
</evidence>
<dbReference type="RefSeq" id="WP_088555219.1">
    <property type="nucleotide sequence ID" value="NZ_BDGJ01000207.1"/>
</dbReference>
<dbReference type="NCBIfam" id="TIGR00484">
    <property type="entry name" value="EF-G"/>
    <property type="match status" value="1"/>
</dbReference>
<evidence type="ECO:0000313" key="8">
    <source>
        <dbReference type="Proteomes" id="UP000197032"/>
    </source>
</evidence>
<dbReference type="InterPro" id="IPR005225">
    <property type="entry name" value="Small_GTP-bd"/>
</dbReference>
<organism evidence="7 8">
    <name type="scientific">Calderihabitans maritimus</name>
    <dbReference type="NCBI Taxonomy" id="1246530"/>
    <lineage>
        <taxon>Bacteria</taxon>
        <taxon>Bacillati</taxon>
        <taxon>Bacillota</taxon>
        <taxon>Clostridia</taxon>
        <taxon>Neomoorellales</taxon>
        <taxon>Calderihabitantaceae</taxon>
        <taxon>Calderihabitans</taxon>
    </lineage>
</organism>
<dbReference type="Gene3D" id="3.30.70.240">
    <property type="match status" value="1"/>
</dbReference>
<dbReference type="Gene3D" id="2.40.30.10">
    <property type="entry name" value="Translation factors"/>
    <property type="match status" value="1"/>
</dbReference>
<dbReference type="Pfam" id="PF00679">
    <property type="entry name" value="EFG_C"/>
    <property type="match status" value="1"/>
</dbReference>
<evidence type="ECO:0000256" key="5">
    <source>
        <dbReference type="NCBIfam" id="TIGR00484"/>
    </source>
</evidence>
<dbReference type="FunFam" id="3.40.50.300:FF:001994">
    <property type="entry name" value="Translation elongation factor G"/>
    <property type="match status" value="1"/>
</dbReference>
<dbReference type="GO" id="GO:0003746">
    <property type="term" value="F:translation elongation factor activity"/>
    <property type="evidence" value="ECO:0007669"/>
    <property type="project" value="UniProtKB-UniRule"/>
</dbReference>
<dbReference type="InterPro" id="IPR035647">
    <property type="entry name" value="EFG_III/V"/>
</dbReference>
<dbReference type="InterPro" id="IPR027417">
    <property type="entry name" value="P-loop_NTPase"/>
</dbReference>
<reference evidence="8" key="1">
    <citation type="journal article" date="2017" name="Appl. Environ. Microbiol.">
        <title>Genomic analysis of Calderihabitans maritimus KKC1, a thermophilic hydrogenogenic carboxydotrophic bacterium isolated from marine sediment.</title>
        <authorList>
            <person name="Omae K."/>
            <person name="Yoneda Y."/>
            <person name="Fukuyama Y."/>
            <person name="Yoshida T."/>
            <person name="Sako Y."/>
        </authorList>
    </citation>
    <scope>NUCLEOTIDE SEQUENCE [LARGE SCALE GENOMIC DNA]</scope>
    <source>
        <strain evidence="8">KKC1</strain>
    </source>
</reference>
<dbReference type="NCBIfam" id="TIGR00231">
    <property type="entry name" value="small_GTP"/>
    <property type="match status" value="1"/>
</dbReference>
<dbReference type="Proteomes" id="UP000197032">
    <property type="component" value="Unassembled WGS sequence"/>
</dbReference>
<evidence type="ECO:0000256" key="1">
    <source>
        <dbReference type="ARBA" id="ARBA00005870"/>
    </source>
</evidence>
<accession>A0A1Z5HXT7</accession>
<comment type="similarity">
    <text evidence="1">Belongs to the TRAFAC class translation factor GTPase superfamily. Classic translation factor GTPase family. EF-G/EF-2 subfamily.</text>
</comment>
<dbReference type="Pfam" id="PF03764">
    <property type="entry name" value="EFG_IV"/>
    <property type="match status" value="1"/>
</dbReference>
<dbReference type="Pfam" id="PF22042">
    <property type="entry name" value="EF-G_D2"/>
    <property type="match status" value="1"/>
</dbReference>
<dbReference type="SUPFAM" id="SSF52540">
    <property type="entry name" value="P-loop containing nucleoside triphosphate hydrolases"/>
    <property type="match status" value="1"/>
</dbReference>
<keyword evidence="3" id="KW-0547">Nucleotide-binding</keyword>
<dbReference type="EMBL" id="BDGJ01000207">
    <property type="protein sequence ID" value="GAW94228.1"/>
    <property type="molecule type" value="Genomic_DNA"/>
</dbReference>